<evidence type="ECO:0000313" key="4">
    <source>
        <dbReference type="Proteomes" id="UP000829364"/>
    </source>
</evidence>
<feature type="domain" description="Aldehyde dehydrogenase" evidence="2">
    <location>
        <begin position="5"/>
        <end position="75"/>
    </location>
</feature>
<dbReference type="Pfam" id="PF00171">
    <property type="entry name" value="Aldedh"/>
    <property type="match status" value="1"/>
</dbReference>
<gene>
    <name evidence="3" type="ORF">JDV02_009584</name>
</gene>
<dbReference type="EMBL" id="CP086363">
    <property type="protein sequence ID" value="UNI23786.1"/>
    <property type="molecule type" value="Genomic_DNA"/>
</dbReference>
<organism evidence="3 4">
    <name type="scientific">Purpureocillium takamizusanense</name>
    <dbReference type="NCBI Taxonomy" id="2060973"/>
    <lineage>
        <taxon>Eukaryota</taxon>
        <taxon>Fungi</taxon>
        <taxon>Dikarya</taxon>
        <taxon>Ascomycota</taxon>
        <taxon>Pezizomycotina</taxon>
        <taxon>Sordariomycetes</taxon>
        <taxon>Hypocreomycetidae</taxon>
        <taxon>Hypocreales</taxon>
        <taxon>Ophiocordycipitaceae</taxon>
        <taxon>Purpureocillium</taxon>
    </lineage>
</organism>
<dbReference type="InterPro" id="IPR015590">
    <property type="entry name" value="Aldehyde_DH_dom"/>
</dbReference>
<dbReference type="GO" id="GO:0005737">
    <property type="term" value="C:cytoplasm"/>
    <property type="evidence" value="ECO:0007669"/>
    <property type="project" value="TreeGrafter"/>
</dbReference>
<accession>A0A9Q8QR50</accession>
<dbReference type="KEGG" id="ptkz:JDV02_009584"/>
<dbReference type="GeneID" id="72071529"/>
<name>A0A9Q8QR50_9HYPO</name>
<dbReference type="RefSeq" id="XP_047847267.1">
    <property type="nucleotide sequence ID" value="XM_047991256.1"/>
</dbReference>
<dbReference type="InterPro" id="IPR016161">
    <property type="entry name" value="Ald_DH/histidinol_DH"/>
</dbReference>
<evidence type="ECO:0000256" key="1">
    <source>
        <dbReference type="ARBA" id="ARBA00023002"/>
    </source>
</evidence>
<reference evidence="3" key="1">
    <citation type="submission" date="2021-11" db="EMBL/GenBank/DDBJ databases">
        <title>Purpureocillium_takamizusanense_genome.</title>
        <authorList>
            <person name="Nguyen N.-H."/>
        </authorList>
    </citation>
    <scope>NUCLEOTIDE SEQUENCE</scope>
    <source>
        <strain evidence="3">PT3</strain>
    </source>
</reference>
<dbReference type="Gene3D" id="3.40.309.10">
    <property type="entry name" value="Aldehyde Dehydrogenase, Chain A, domain 2"/>
    <property type="match status" value="1"/>
</dbReference>
<keyword evidence="4" id="KW-1185">Reference proteome</keyword>
<evidence type="ECO:0000313" key="3">
    <source>
        <dbReference type="EMBL" id="UNI23786.1"/>
    </source>
</evidence>
<dbReference type="AlphaFoldDB" id="A0A9Q8QR50"/>
<proteinExistence type="predicted"/>
<evidence type="ECO:0000259" key="2">
    <source>
        <dbReference type="Pfam" id="PF00171"/>
    </source>
</evidence>
<dbReference type="PANTHER" id="PTHR43353:SF7">
    <property type="entry name" value="SUCCINATE SEMIALDEHYDE DEHYDROGENASE (EUROFUNG)"/>
    <property type="match status" value="1"/>
</dbReference>
<dbReference type="InterPro" id="IPR050740">
    <property type="entry name" value="Aldehyde_DH_Superfamily"/>
</dbReference>
<dbReference type="Proteomes" id="UP000829364">
    <property type="component" value="Chromosome 10"/>
</dbReference>
<sequence>MGQLMALKWRHAGQACISSNRLYVQRGVHDHLVEELVAQTSKLKVGHGMAEGTTIGPITTPRSLDKAEDIVKDALALPTIYL</sequence>
<dbReference type="GO" id="GO:0004777">
    <property type="term" value="F:succinate-semialdehyde dehydrogenase (NAD+) activity"/>
    <property type="evidence" value="ECO:0007669"/>
    <property type="project" value="TreeGrafter"/>
</dbReference>
<protein>
    <recommendedName>
        <fullName evidence="2">Aldehyde dehydrogenase domain-containing protein</fullName>
    </recommendedName>
</protein>
<keyword evidence="1" id="KW-0560">Oxidoreductase</keyword>
<dbReference type="PANTHER" id="PTHR43353">
    <property type="entry name" value="SUCCINATE-SEMIALDEHYDE DEHYDROGENASE, MITOCHONDRIAL"/>
    <property type="match status" value="1"/>
</dbReference>
<dbReference type="OrthoDB" id="310895at2759"/>
<dbReference type="SUPFAM" id="SSF53720">
    <property type="entry name" value="ALDH-like"/>
    <property type="match status" value="1"/>
</dbReference>
<dbReference type="InterPro" id="IPR016163">
    <property type="entry name" value="Ald_DH_C"/>
</dbReference>
<dbReference type="GO" id="GO:0009450">
    <property type="term" value="P:gamma-aminobutyric acid catabolic process"/>
    <property type="evidence" value="ECO:0007669"/>
    <property type="project" value="TreeGrafter"/>
</dbReference>